<protein>
    <submittedName>
        <fullName evidence="2">DUF4268 domain-containing protein</fullName>
    </submittedName>
</protein>
<dbReference type="InterPro" id="IPR025364">
    <property type="entry name" value="DUF4268"/>
</dbReference>
<dbReference type="InterPro" id="IPR011856">
    <property type="entry name" value="tRNA_endonuc-like_dom_sf"/>
</dbReference>
<organism evidence="2 3">
    <name type="scientific">Chlorobium phaeovibrioides</name>
    <dbReference type="NCBI Taxonomy" id="1094"/>
    <lineage>
        <taxon>Bacteria</taxon>
        <taxon>Pseudomonadati</taxon>
        <taxon>Chlorobiota</taxon>
        <taxon>Chlorobiia</taxon>
        <taxon>Chlorobiales</taxon>
        <taxon>Chlorobiaceae</taxon>
        <taxon>Chlorobium/Pelodictyon group</taxon>
        <taxon>Chlorobium</taxon>
    </lineage>
</organism>
<dbReference type="Proteomes" id="UP000489351">
    <property type="component" value="Unassembled WGS sequence"/>
</dbReference>
<keyword evidence="3" id="KW-1185">Reference proteome</keyword>
<dbReference type="EMBL" id="WUBZ01000060">
    <property type="protein sequence ID" value="MWV55181.1"/>
    <property type="molecule type" value="Genomic_DNA"/>
</dbReference>
<sequence length="383" mass="44395">MYLINPESNRISRLETKKFSELGFTERKHLQEWLANEPEALGEELLIIQKEFDGFSETRERLDLLALDKDGNLVIIENKLDDTGRDVVWQGLKYASYCSNLSKAQILDIFQQYLVSINSGEDGISMICEFLETPDFDEVVLNQGSRQRLIFVAAKFRKEVTSTALWLINYGVDVRCFKVTPYALNDALFLNVEQIIPTPEARQLMIGMNAKEAEEKYTEAELKNRHKIRLEYWERALESFKKSKFELFSNISPSKDHWISAGSGVRSCPFSLIFGAKVIRVEFNMQRPITEENKFIFGELLKSKEKIQKAFGSDLELEWLKLDSKKASRIQHKMSVDGYNKDNWPSMIEWMNDKMVGLEKAIKPFLPNINNKLRDEIYQDAGE</sequence>
<dbReference type="RefSeq" id="WP_160460338.1">
    <property type="nucleotide sequence ID" value="NZ_WUBZ01000060.1"/>
</dbReference>
<gene>
    <name evidence="2" type="ORF">GJ685_08965</name>
</gene>
<reference evidence="2 3" key="1">
    <citation type="submission" date="2019-11" db="EMBL/GenBank/DDBJ databases">
        <title>Green- and brown-colored morphotypes of Chlorobia in the stratified aquatic ecosystems of Kandalaksha Gulf (White Sea): A model for study of the accessory genome evolution.</title>
        <authorList>
            <person name="Grouzdev D.S."/>
        </authorList>
    </citation>
    <scope>NUCLEOTIDE SEQUENCE [LARGE SCALE GENOMIC DNA]</scope>
    <source>
        <strain evidence="2 3">ZM</strain>
    </source>
</reference>
<dbReference type="Gene3D" id="3.40.1350.10">
    <property type="match status" value="1"/>
</dbReference>
<name>A0ABW9UUN7_CHLPH</name>
<evidence type="ECO:0000313" key="2">
    <source>
        <dbReference type="EMBL" id="MWV55181.1"/>
    </source>
</evidence>
<evidence type="ECO:0000313" key="3">
    <source>
        <dbReference type="Proteomes" id="UP000489351"/>
    </source>
</evidence>
<dbReference type="Pfam" id="PF14088">
    <property type="entry name" value="DUF4268"/>
    <property type="match status" value="1"/>
</dbReference>
<accession>A0ABW9UUN7</accession>
<comment type="caution">
    <text evidence="2">The sequence shown here is derived from an EMBL/GenBank/DDBJ whole genome shotgun (WGS) entry which is preliminary data.</text>
</comment>
<evidence type="ECO:0000259" key="1">
    <source>
        <dbReference type="Pfam" id="PF14088"/>
    </source>
</evidence>
<feature type="domain" description="DUF4268" evidence="1">
    <location>
        <begin position="228"/>
        <end position="365"/>
    </location>
</feature>
<proteinExistence type="predicted"/>